<dbReference type="EC" id="2.3.2.3" evidence="6"/>
<feature type="transmembrane region" description="Helical" evidence="6">
    <location>
        <begin position="119"/>
        <end position="138"/>
    </location>
</feature>
<keyword evidence="2" id="KW-1003">Cell membrane</keyword>
<accession>A0ABR9ZU88</accession>
<evidence type="ECO:0000256" key="2">
    <source>
        <dbReference type="ARBA" id="ARBA00022475"/>
    </source>
</evidence>
<dbReference type="PANTHER" id="PTHR37693:SF1">
    <property type="entry name" value="INTEGRAL MEMBRANE PROTEIN"/>
    <property type="match status" value="1"/>
</dbReference>
<dbReference type="InterPro" id="IPR022791">
    <property type="entry name" value="L-PG_synthase/AglD"/>
</dbReference>
<protein>
    <recommendedName>
        <fullName evidence="6">Phosphatidylglycerol lysyltransferase</fullName>
        <ecNumber evidence="6">2.3.2.3</ecNumber>
    </recommendedName>
    <alternativeName>
        <fullName evidence="6">Lysylphosphatidylglycerol synthase</fullName>
    </alternativeName>
</protein>
<dbReference type="EMBL" id="JADKNH010000007">
    <property type="protein sequence ID" value="MBF4694042.1"/>
    <property type="molecule type" value="Genomic_DNA"/>
</dbReference>
<sequence>MTKNDISLKKYLVLMLVFIVISVGSVIGISKFLKHDINLQGIPYYWYFILSAMTLIYVLLDGFRFYIILKTLKINLTYRFVVKQAVIGTFVSNVTPFLAGGSIAQIYFLKEHGIPISEAAAATSIRAILASAFFFISLPLMVYFNPELLSRLNIQSPKILPFVSLFYLLWTAFIVIVGKYREKSMHYLGKLIYRLPLKETHRTKLYAGLDDFLLHLDLFLRGDKKHLLLSFLVTVLHFGFVFMFSVVILGLYGYHISPLIVISGQMLSNFIMYFGFTPGASGFAEGGFAYFFSQIVDEKDLVNIVFLWRGSTVYLTMIMGMFLFAKESWHIRMKHHKAHE</sequence>
<organism evidence="7 8">
    <name type="scientific">Fusibacter ferrireducens</name>
    <dbReference type="NCBI Taxonomy" id="2785058"/>
    <lineage>
        <taxon>Bacteria</taxon>
        <taxon>Bacillati</taxon>
        <taxon>Bacillota</taxon>
        <taxon>Clostridia</taxon>
        <taxon>Eubacteriales</taxon>
        <taxon>Eubacteriales Family XII. Incertae Sedis</taxon>
        <taxon>Fusibacter</taxon>
    </lineage>
</organism>
<comment type="subcellular location">
    <subcellularLocation>
        <location evidence="1 6">Cell membrane</location>
        <topology evidence="1 6">Multi-pass membrane protein</topology>
    </subcellularLocation>
</comment>
<feature type="transmembrane region" description="Helical" evidence="6">
    <location>
        <begin position="12"/>
        <end position="33"/>
    </location>
</feature>
<evidence type="ECO:0000313" key="8">
    <source>
        <dbReference type="Proteomes" id="UP000614200"/>
    </source>
</evidence>
<evidence type="ECO:0000256" key="1">
    <source>
        <dbReference type="ARBA" id="ARBA00004651"/>
    </source>
</evidence>
<evidence type="ECO:0000256" key="4">
    <source>
        <dbReference type="ARBA" id="ARBA00022989"/>
    </source>
</evidence>
<dbReference type="NCBIfam" id="TIGR00374">
    <property type="entry name" value="flippase-like domain"/>
    <property type="match status" value="1"/>
</dbReference>
<evidence type="ECO:0000256" key="3">
    <source>
        <dbReference type="ARBA" id="ARBA00022692"/>
    </source>
</evidence>
<comment type="caution">
    <text evidence="7">The sequence shown here is derived from an EMBL/GenBank/DDBJ whole genome shotgun (WGS) entry which is preliminary data.</text>
</comment>
<comment type="catalytic activity">
    <reaction evidence="6">
        <text>L-lysyl-tRNA(Lys) + a 1,2-diacyl-sn-glycero-3-phospho-(1'-sn-glycerol) = a 1,2-diacyl-sn-glycero-3-phospho-1'-(3'-O-L-lysyl)-sn-glycerol + tRNA(Lys)</text>
        <dbReference type="Rhea" id="RHEA:10668"/>
        <dbReference type="Rhea" id="RHEA-COMP:9696"/>
        <dbReference type="Rhea" id="RHEA-COMP:9697"/>
        <dbReference type="ChEBI" id="CHEBI:64716"/>
        <dbReference type="ChEBI" id="CHEBI:75792"/>
        <dbReference type="ChEBI" id="CHEBI:78442"/>
        <dbReference type="ChEBI" id="CHEBI:78529"/>
        <dbReference type="EC" id="2.3.2.3"/>
    </reaction>
</comment>
<reference evidence="7 8" key="1">
    <citation type="submission" date="2020-11" db="EMBL/GenBank/DDBJ databases">
        <title>Fusibacter basophilias sp. nov.</title>
        <authorList>
            <person name="Qiu D."/>
        </authorList>
    </citation>
    <scope>NUCLEOTIDE SEQUENCE [LARGE SCALE GENOMIC DNA]</scope>
    <source>
        <strain evidence="7 8">Q10-2</strain>
    </source>
</reference>
<comment type="function">
    <text evidence="6">Catalyzes the transfer of a lysyl group from L-lysyl-tRNA(Lys) to membrane-bound phosphatidylglycerol (PG), which produces lysylphosphatidylglycerol (LPG), a major component of the bacterial membrane with a positive net charge. LPG synthesis contributes to bacterial virulence as it is involved in the resistance mechanism against cationic antimicrobial peptides (CAMP) produces by the host's immune system (defensins, cathelicidins) and by the competing microorganisms.</text>
</comment>
<name>A0ABR9ZU88_9FIRM</name>
<comment type="similarity">
    <text evidence="6">Belongs to the LPG synthase family.</text>
</comment>
<keyword evidence="6" id="KW-0443">Lipid metabolism</keyword>
<dbReference type="PANTHER" id="PTHR37693">
    <property type="entry name" value="PHOSPHATIDYLGLYCEROL LYSYLTRANSFERASE"/>
    <property type="match status" value="1"/>
</dbReference>
<keyword evidence="5 6" id="KW-0472">Membrane</keyword>
<evidence type="ECO:0000256" key="6">
    <source>
        <dbReference type="RuleBase" id="RU363042"/>
    </source>
</evidence>
<dbReference type="Pfam" id="PF03706">
    <property type="entry name" value="LPG_synthase_TM"/>
    <property type="match status" value="1"/>
</dbReference>
<feature type="transmembrane region" description="Helical" evidence="6">
    <location>
        <begin position="266"/>
        <end position="292"/>
    </location>
</feature>
<dbReference type="RefSeq" id="WP_194702275.1">
    <property type="nucleotide sequence ID" value="NZ_JADKNH010000007.1"/>
</dbReference>
<keyword evidence="4 6" id="KW-1133">Transmembrane helix</keyword>
<dbReference type="Proteomes" id="UP000614200">
    <property type="component" value="Unassembled WGS sequence"/>
</dbReference>
<feature type="transmembrane region" description="Helical" evidence="6">
    <location>
        <begin position="45"/>
        <end position="69"/>
    </location>
</feature>
<evidence type="ECO:0000313" key="7">
    <source>
        <dbReference type="EMBL" id="MBF4694042.1"/>
    </source>
</evidence>
<proteinExistence type="inferred from homology"/>
<feature type="transmembrane region" description="Helical" evidence="6">
    <location>
        <begin position="227"/>
        <end position="254"/>
    </location>
</feature>
<keyword evidence="6" id="KW-0808">Transferase</keyword>
<feature type="transmembrane region" description="Helical" evidence="6">
    <location>
        <begin position="159"/>
        <end position="178"/>
    </location>
</feature>
<keyword evidence="3 6" id="KW-0812">Transmembrane</keyword>
<keyword evidence="6" id="KW-0046">Antibiotic resistance</keyword>
<feature type="transmembrane region" description="Helical" evidence="6">
    <location>
        <begin position="81"/>
        <end position="107"/>
    </location>
</feature>
<gene>
    <name evidence="6" type="primary">mprF</name>
    <name evidence="7" type="ORF">ISU02_13055</name>
</gene>
<feature type="transmembrane region" description="Helical" evidence="6">
    <location>
        <begin position="304"/>
        <end position="325"/>
    </location>
</feature>
<keyword evidence="8" id="KW-1185">Reference proteome</keyword>
<evidence type="ECO:0000256" key="5">
    <source>
        <dbReference type="ARBA" id="ARBA00023136"/>
    </source>
</evidence>